<dbReference type="InterPro" id="IPR000488">
    <property type="entry name" value="Death_dom"/>
</dbReference>
<dbReference type="PROSITE" id="PS50017">
    <property type="entry name" value="DEATH_DOMAIN"/>
    <property type="match status" value="2"/>
</dbReference>
<dbReference type="KEGG" id="lak:106153746"/>
<keyword evidence="1" id="KW-0175">Coiled coil</keyword>
<evidence type="ECO:0000256" key="2">
    <source>
        <dbReference type="SAM" id="MobiDB-lite"/>
    </source>
</evidence>
<dbReference type="Pfam" id="PF00531">
    <property type="entry name" value="Death"/>
    <property type="match status" value="2"/>
</dbReference>
<dbReference type="InterPro" id="IPR011029">
    <property type="entry name" value="DEATH-like_dom_sf"/>
</dbReference>
<reference evidence="5" key="1">
    <citation type="submission" date="2025-08" db="UniProtKB">
        <authorList>
            <consortium name="RefSeq"/>
        </authorList>
    </citation>
    <scope>IDENTIFICATION</scope>
    <source>
        <tissue evidence="5">Gonads</tissue>
    </source>
</reference>
<dbReference type="GeneID" id="106153746"/>
<dbReference type="AlphaFoldDB" id="A0A1S3HDZ3"/>
<evidence type="ECO:0000313" key="5">
    <source>
        <dbReference type="RefSeq" id="XP_013383289.1"/>
    </source>
</evidence>
<dbReference type="RefSeq" id="XP_013383289.1">
    <property type="nucleotide sequence ID" value="XM_013527835.1"/>
</dbReference>
<evidence type="ECO:0000259" key="3">
    <source>
        <dbReference type="PROSITE" id="PS50017"/>
    </source>
</evidence>
<keyword evidence="4" id="KW-1185">Reference proteome</keyword>
<feature type="region of interest" description="Disordered" evidence="2">
    <location>
        <begin position="536"/>
        <end position="573"/>
    </location>
</feature>
<name>A0A1S3HDZ3_LINAN</name>
<dbReference type="OrthoDB" id="6118651at2759"/>
<dbReference type="Proteomes" id="UP000085678">
    <property type="component" value="Unplaced"/>
</dbReference>
<dbReference type="InParanoid" id="A0A1S3HDZ3"/>
<sequence length="1021" mass="115087">MADVAATGDEEPKDHSTSEIIEESTDYTNSAGNDADKVQENEIPSQENHDANIISKGESGESTGGDKFQVNFSLSIDSQLLQIQDFMVKHHQEVASAPLKDYSKLEELKQWLSEAVKVYQNCVNHAKELSSKIGEVRSIVSNFRTSISGKIEHEGLKSWLSKEAGSQDCNEIAEEKSVLSWAASVKSDIAKVAVELAEANELAGQAASEAADAAIAADTALKEAKNAAKAAAEAAKAAEEKARADEEARIREEEKRKKKEEEERKKREEEEKKRKELESIKGTPEEIERQKEEEERKRQEAERRDPNNWPLFTYRYNEEQIDFDLGIMAVVRSMPWTMDPDDEESLQCKKLNQLDSTLTIAENEELVSNIVEIVPSSEKVVFKFEEPLAVAIPHCAQKVSSRELAVKYLETGKDKWRELPSQEIILQDLREAKFVQCRLKTFGQFAVVTRLKLDRLVPNKKDGKMSSTVDQRLVLHCRPGTVPSTATFGLQVQPVDSFAISELKVRLSEDCGPLLTCSPIVRFQCSTSKFKKPIQVTIPCPPNPKAKRPQTARPKEKEGKSTRPSSAFSLGLKQKAEDDDLEDTVFLLTRTEGDEGWIVMADIDISESKKKDAVIFEITKPYDRFMALRLKHGAGGMKAQKLANLIETALQKRTVRAVLRQKSDDPSDVSLQCLAANKIDKALRKMTEEGFDDGPPASKDLVLTEGQELFLRFRGNIQCEDEEEILNFCFNSQLKSGVNIYVTEIDKFAQKSLDCYRGFVQVYTKGMIKQIIKKENEDRDAVGGKSGPKEEVTWVMGDILLCELLVSLPKPEPEAPKPLVQKAPVTFIPDGPVDESVLRNIATDLGDEWKKVAHILNIRKSRVQAILRNNVNSDNEVAIYDMLITWAKKVPRSMDKVELLGKALTSAGRPDLAYIVYEHDDEYRQKRAEDIKDNILRKAFIKICQDSQVHANYVKLSRQLKVTDEQLKNIEGEYDGMREKIFQILVKWRENLGPRAELLLLVKALRRIRLLELSEQVQLVG</sequence>
<proteinExistence type="predicted"/>
<feature type="region of interest" description="Disordered" evidence="2">
    <location>
        <begin position="1"/>
        <end position="62"/>
    </location>
</feature>
<feature type="domain" description="Death" evidence="3">
    <location>
        <begin position="834"/>
        <end position="920"/>
    </location>
</feature>
<dbReference type="GO" id="GO:0007165">
    <property type="term" value="P:signal transduction"/>
    <property type="evidence" value="ECO:0007669"/>
    <property type="project" value="InterPro"/>
</dbReference>
<feature type="domain" description="Death" evidence="3">
    <location>
        <begin position="951"/>
        <end position="1021"/>
    </location>
</feature>
<accession>A0A1S3HDZ3</accession>
<dbReference type="SUPFAM" id="SSF47986">
    <property type="entry name" value="DEATH domain"/>
    <property type="match status" value="2"/>
</dbReference>
<dbReference type="PANTHER" id="PTHR28336">
    <property type="entry name" value="BA1-643"/>
    <property type="match status" value="1"/>
</dbReference>
<organism evidence="4 5">
    <name type="scientific">Lingula anatina</name>
    <name type="common">Brachiopod</name>
    <name type="synonym">Lingula unguis</name>
    <dbReference type="NCBI Taxonomy" id="7574"/>
    <lineage>
        <taxon>Eukaryota</taxon>
        <taxon>Metazoa</taxon>
        <taxon>Spiralia</taxon>
        <taxon>Lophotrochozoa</taxon>
        <taxon>Brachiopoda</taxon>
        <taxon>Linguliformea</taxon>
        <taxon>Lingulata</taxon>
        <taxon>Lingulida</taxon>
        <taxon>Linguloidea</taxon>
        <taxon>Lingulidae</taxon>
        <taxon>Lingula</taxon>
    </lineage>
</organism>
<dbReference type="SMART" id="SM00005">
    <property type="entry name" value="DEATH"/>
    <property type="match status" value="2"/>
</dbReference>
<evidence type="ECO:0000256" key="1">
    <source>
        <dbReference type="SAM" id="Coils"/>
    </source>
</evidence>
<dbReference type="Gene3D" id="1.10.533.10">
    <property type="entry name" value="Death Domain, Fas"/>
    <property type="match status" value="2"/>
</dbReference>
<gene>
    <name evidence="5" type="primary">LOC106153746</name>
</gene>
<dbReference type="Gene3D" id="2.60.220.30">
    <property type="match status" value="2"/>
</dbReference>
<feature type="region of interest" description="Disordered" evidence="2">
    <location>
        <begin position="239"/>
        <end position="303"/>
    </location>
</feature>
<feature type="coiled-coil region" evidence="1">
    <location>
        <begin position="953"/>
        <end position="980"/>
    </location>
</feature>
<dbReference type="PANTHER" id="PTHR28336:SF4">
    <property type="entry name" value="DEATH DOMAIN-CONTAINING PROTEIN 1"/>
    <property type="match status" value="1"/>
</dbReference>
<protein>
    <submittedName>
        <fullName evidence="5">Death domain-containing protein 1</fullName>
    </submittedName>
</protein>
<evidence type="ECO:0000313" key="4">
    <source>
        <dbReference type="Proteomes" id="UP000085678"/>
    </source>
</evidence>
<dbReference type="CDD" id="cd01670">
    <property type="entry name" value="Death"/>
    <property type="match status" value="1"/>
</dbReference>